<sequence>MSASTRPRSTSGVPVPKASSRTTRATSKLLADQQQKIAFPIGPPSPSIRNPSRSKVLPTDPSKRVAARPSGNPKDVQGDEEEEEVLRDSVEAAPISSPLELVPPSSLVGPVRRPFQGVAPDTSIRQPSGSGLPQPSTRVPPNRRARANDLKHDVQKGSVRGSVKAPVKGPGSEDEDEKVLDESVGPSSRLPRPTLLIPGRPSETVRRRGYADLSIDEDTPRKPRGVPASIDIRKPSGTNLPEASTRASTSRRVLAKDSNSSEDWDDMVMVNPGGKSTRIPDAIWREMMQKAGLARNAGTLGNPLHEEDESHLSRNNAEVSGIRRPAKTGNRLSAQQTMGPQPPIRTPQKATARTARRADRGMPVFAKPADPPARIAPTRSKAAAALRKAATPSKRTPVQGAPPIANQEMATSTKTSAETSKRPELPIEWRHLSPDVIATKLDCERTYTRAAAANDQKTRLTEDDIRYLRQNLRENPAKRRQRVIPERSLSPSDWRQYLEEQADRIKLEQQAQEVSAPATNLTPRNTSDTTATEKTGSSRKRRQTVVPRPPLLLSDVAEQHQEEAETTEVYGERRTSFGTRKVSHAAATPSRIPRPDYARAKGTSPLPGGSPIVPDSALSRSTIRPMPQQILFPRMAPANDSPSSKQTPARNTAILSPTGTQGRPRQISTASDIDDKLRQSMLRMPRVSGLSNTSPLSVFNSDSPASPATIGRRTLKQSPLADTTLSTQFSEVSALSPTADSFRQGTPRGPRERARQPAAQSVPTTPLRSAYAKLQQINKDLEEEKMSMEFDLWQVHEQAVDDLAKRRDEEVARRWREVASACQAELALLKREKAQRKREMDTFDKMVTLAKLVVYRHEVQSTMTRSLSPNPPIPIVCGPCNGNRPLPSENIDITAA</sequence>
<evidence type="ECO:0000313" key="1">
    <source>
        <dbReference type="EMBL" id="KAJ9105616.1"/>
    </source>
</evidence>
<comment type="caution">
    <text evidence="1">The sequence shown here is derived from an EMBL/GenBank/DDBJ whole genome shotgun (WGS) entry which is preliminary data.</text>
</comment>
<proteinExistence type="predicted"/>
<accession>A0ACC2W3H5</accession>
<organism evidence="1 2">
    <name type="scientific">Naganishia adeliensis</name>
    <dbReference type="NCBI Taxonomy" id="92952"/>
    <lineage>
        <taxon>Eukaryota</taxon>
        <taxon>Fungi</taxon>
        <taxon>Dikarya</taxon>
        <taxon>Basidiomycota</taxon>
        <taxon>Agaricomycotina</taxon>
        <taxon>Tremellomycetes</taxon>
        <taxon>Filobasidiales</taxon>
        <taxon>Filobasidiaceae</taxon>
        <taxon>Naganishia</taxon>
    </lineage>
</organism>
<gene>
    <name evidence="1" type="ORF">QFC20_004296</name>
</gene>
<keyword evidence="2" id="KW-1185">Reference proteome</keyword>
<name>A0ACC2W3H5_9TREE</name>
<reference evidence="1" key="1">
    <citation type="submission" date="2023-04" db="EMBL/GenBank/DDBJ databases">
        <title>Draft Genome sequencing of Naganishia species isolated from polar environments using Oxford Nanopore Technology.</title>
        <authorList>
            <person name="Leo P."/>
            <person name="Venkateswaran K."/>
        </authorList>
    </citation>
    <scope>NUCLEOTIDE SEQUENCE</scope>
    <source>
        <strain evidence="1">MNA-CCFEE 5262</strain>
    </source>
</reference>
<dbReference type="Proteomes" id="UP001230649">
    <property type="component" value="Unassembled WGS sequence"/>
</dbReference>
<dbReference type="EMBL" id="JASBWS010000048">
    <property type="protein sequence ID" value="KAJ9105616.1"/>
    <property type="molecule type" value="Genomic_DNA"/>
</dbReference>
<evidence type="ECO:0000313" key="2">
    <source>
        <dbReference type="Proteomes" id="UP001230649"/>
    </source>
</evidence>
<protein>
    <submittedName>
        <fullName evidence="1">Uncharacterized protein</fullName>
    </submittedName>
</protein>